<evidence type="ECO:0000313" key="3">
    <source>
        <dbReference type="Proteomes" id="UP000253551"/>
    </source>
</evidence>
<accession>A0A367K211</accession>
<keyword evidence="3" id="KW-1185">Reference proteome</keyword>
<organism evidence="2 3">
    <name type="scientific">Rhizopus stolonifer</name>
    <name type="common">Rhizopus nigricans</name>
    <dbReference type="NCBI Taxonomy" id="4846"/>
    <lineage>
        <taxon>Eukaryota</taxon>
        <taxon>Fungi</taxon>
        <taxon>Fungi incertae sedis</taxon>
        <taxon>Mucoromycota</taxon>
        <taxon>Mucoromycotina</taxon>
        <taxon>Mucoromycetes</taxon>
        <taxon>Mucorales</taxon>
        <taxon>Mucorineae</taxon>
        <taxon>Rhizopodaceae</taxon>
        <taxon>Rhizopus</taxon>
    </lineage>
</organism>
<feature type="region of interest" description="Disordered" evidence="1">
    <location>
        <begin position="1"/>
        <end position="58"/>
    </location>
</feature>
<evidence type="ECO:0000256" key="1">
    <source>
        <dbReference type="SAM" id="MobiDB-lite"/>
    </source>
</evidence>
<evidence type="ECO:0000313" key="2">
    <source>
        <dbReference type="EMBL" id="RCH96208.1"/>
    </source>
</evidence>
<dbReference type="OrthoDB" id="2212459at2759"/>
<feature type="region of interest" description="Disordered" evidence="1">
    <location>
        <begin position="112"/>
        <end position="139"/>
    </location>
</feature>
<protein>
    <submittedName>
        <fullName evidence="2">Uncharacterized protein</fullName>
    </submittedName>
</protein>
<dbReference type="Proteomes" id="UP000253551">
    <property type="component" value="Unassembled WGS sequence"/>
</dbReference>
<proteinExistence type="predicted"/>
<reference evidence="2 3" key="1">
    <citation type="journal article" date="2018" name="G3 (Bethesda)">
        <title>Phylogenetic and Phylogenomic Definition of Rhizopus Species.</title>
        <authorList>
            <person name="Gryganskyi A.P."/>
            <person name="Golan J."/>
            <person name="Dolatabadi S."/>
            <person name="Mondo S."/>
            <person name="Robb S."/>
            <person name="Idnurm A."/>
            <person name="Muszewska A."/>
            <person name="Steczkiewicz K."/>
            <person name="Masonjones S."/>
            <person name="Liao H.L."/>
            <person name="Gajdeczka M.T."/>
            <person name="Anike F."/>
            <person name="Vuek A."/>
            <person name="Anishchenko I.M."/>
            <person name="Voigt K."/>
            <person name="de Hoog G.S."/>
            <person name="Smith M.E."/>
            <person name="Heitman J."/>
            <person name="Vilgalys R."/>
            <person name="Stajich J.E."/>
        </authorList>
    </citation>
    <scope>NUCLEOTIDE SEQUENCE [LARGE SCALE GENOMIC DNA]</scope>
    <source>
        <strain evidence="2 3">LSU 92-RS-03</strain>
    </source>
</reference>
<name>A0A367K211_RHIST</name>
<dbReference type="AlphaFoldDB" id="A0A367K211"/>
<gene>
    <name evidence="2" type="ORF">CU098_001378</name>
</gene>
<feature type="compositionally biased region" description="Basic residues" evidence="1">
    <location>
        <begin position="33"/>
        <end position="45"/>
    </location>
</feature>
<feature type="compositionally biased region" description="Polar residues" evidence="1">
    <location>
        <begin position="47"/>
        <end position="58"/>
    </location>
</feature>
<feature type="non-terminal residue" evidence="2">
    <location>
        <position position="139"/>
    </location>
</feature>
<comment type="caution">
    <text evidence="2">The sequence shown here is derived from an EMBL/GenBank/DDBJ whole genome shotgun (WGS) entry which is preliminary data.</text>
</comment>
<sequence>MYAEDNSDNDFQPAILYKKRTSRENTQQSESRKRLKGKQKEKARKSTLGTSVSTTSDSNTLDYAISLDDYDLEFGSENFEDPNSTFDTAGSSTDSIIPSIFIPSVFKSNAASIKPSSHPASVKNVNNRASDNSSKHVIT</sequence>
<dbReference type="EMBL" id="PJQM01002339">
    <property type="protein sequence ID" value="RCH96208.1"/>
    <property type="molecule type" value="Genomic_DNA"/>
</dbReference>